<dbReference type="InterPro" id="IPR054351">
    <property type="entry name" value="NADH_UbQ_OxRdtase_ferredoxin"/>
</dbReference>
<evidence type="ECO:0000256" key="2">
    <source>
        <dbReference type="ARBA" id="ARBA00005404"/>
    </source>
</evidence>
<name>A0ABW0BHJ9_9ACTN</name>
<dbReference type="SUPFAM" id="SSF50692">
    <property type="entry name" value="ADC-like"/>
    <property type="match status" value="1"/>
</dbReference>
<keyword evidence="5 12" id="KW-0874">Quinone</keyword>
<dbReference type="InterPro" id="IPR050123">
    <property type="entry name" value="Prok_molybdopt-oxidoreductase"/>
</dbReference>
<keyword evidence="6 12" id="KW-0479">Metal-binding</keyword>
<dbReference type="Pfam" id="PF22117">
    <property type="entry name" value="Fer4_Nqo3"/>
    <property type="match status" value="1"/>
</dbReference>
<dbReference type="RefSeq" id="WP_378589263.1">
    <property type="nucleotide sequence ID" value="NZ_JBHSKD010000008.1"/>
</dbReference>
<evidence type="ECO:0000256" key="12">
    <source>
        <dbReference type="RuleBase" id="RU003525"/>
    </source>
</evidence>
<evidence type="ECO:0000256" key="3">
    <source>
        <dbReference type="ARBA" id="ARBA00022485"/>
    </source>
</evidence>
<dbReference type="EC" id="7.1.1.-" evidence="12"/>
<dbReference type="NCBIfam" id="NF005895">
    <property type="entry name" value="PRK07860.1"/>
    <property type="match status" value="1"/>
</dbReference>
<proteinExistence type="inferred from homology"/>
<dbReference type="Pfam" id="PF10588">
    <property type="entry name" value="NADH-G_4Fe-4S_3"/>
    <property type="match status" value="1"/>
</dbReference>
<dbReference type="GO" id="GO:0050136">
    <property type="term" value="F:NADH dehydrogenase (quinone) (non-electrogenic) activity"/>
    <property type="evidence" value="ECO:0007669"/>
    <property type="project" value="UniProtKB-EC"/>
</dbReference>
<evidence type="ECO:0000313" key="17">
    <source>
        <dbReference type="Proteomes" id="UP001596087"/>
    </source>
</evidence>
<dbReference type="NCBIfam" id="TIGR01973">
    <property type="entry name" value="NuoG"/>
    <property type="match status" value="1"/>
</dbReference>
<dbReference type="SUPFAM" id="SSF54292">
    <property type="entry name" value="2Fe-2S ferredoxin-like"/>
    <property type="match status" value="1"/>
</dbReference>
<dbReference type="InterPro" id="IPR036010">
    <property type="entry name" value="2Fe-2S_ferredoxin-like_sf"/>
</dbReference>
<keyword evidence="16" id="KW-0560">Oxidoreductase</keyword>
<evidence type="ECO:0000256" key="6">
    <source>
        <dbReference type="ARBA" id="ARBA00022723"/>
    </source>
</evidence>
<dbReference type="Proteomes" id="UP001596087">
    <property type="component" value="Unassembled WGS sequence"/>
</dbReference>
<evidence type="ECO:0000256" key="7">
    <source>
        <dbReference type="ARBA" id="ARBA00022967"/>
    </source>
</evidence>
<comment type="function">
    <text evidence="12">NDH-1 shuttles electrons from NADH, via FMN and iron-sulfur (Fe-S) centers, to quinones in the respiratory chain. Couples the redox reaction to proton translocation (for every two electrons transferred, four hydrogen ions are translocated across the cytoplasmic membrane), and thus conserves the redox energy in a proton gradient.</text>
</comment>
<evidence type="ECO:0000256" key="10">
    <source>
        <dbReference type="ARBA" id="ARBA00023027"/>
    </source>
</evidence>
<dbReference type="Gene3D" id="3.30.70.20">
    <property type="match status" value="1"/>
</dbReference>
<dbReference type="InterPro" id="IPR006963">
    <property type="entry name" value="Mopterin_OxRdtase_4Fe-4S_dom"/>
</dbReference>
<dbReference type="PROSITE" id="PS00642">
    <property type="entry name" value="COMPLEX1_75K_2"/>
    <property type="match status" value="1"/>
</dbReference>
<evidence type="ECO:0000259" key="15">
    <source>
        <dbReference type="PROSITE" id="PS51839"/>
    </source>
</evidence>
<dbReference type="PROSITE" id="PS51669">
    <property type="entry name" value="4FE4S_MOW_BIS_MGD"/>
    <property type="match status" value="1"/>
</dbReference>
<evidence type="ECO:0000256" key="1">
    <source>
        <dbReference type="ARBA" id="ARBA00001966"/>
    </source>
</evidence>
<keyword evidence="8 12" id="KW-0408">Iron</keyword>
<comment type="similarity">
    <text evidence="2 12">Belongs to the complex I 75 kDa subunit family.</text>
</comment>
<keyword evidence="3 12" id="KW-0004">4Fe-4S</keyword>
<dbReference type="PANTHER" id="PTHR43105">
    <property type="entry name" value="RESPIRATORY NITRATE REDUCTASE"/>
    <property type="match status" value="1"/>
</dbReference>
<organism evidence="16 17">
    <name type="scientific">Nocardioides taihuensis</name>
    <dbReference type="NCBI Taxonomy" id="1835606"/>
    <lineage>
        <taxon>Bacteria</taxon>
        <taxon>Bacillati</taxon>
        <taxon>Actinomycetota</taxon>
        <taxon>Actinomycetes</taxon>
        <taxon>Propionibacteriales</taxon>
        <taxon>Nocardioidaceae</taxon>
        <taxon>Nocardioides</taxon>
    </lineage>
</organism>
<dbReference type="Pfam" id="PF00384">
    <property type="entry name" value="Molybdopterin"/>
    <property type="match status" value="1"/>
</dbReference>
<evidence type="ECO:0000256" key="8">
    <source>
        <dbReference type="ARBA" id="ARBA00023004"/>
    </source>
</evidence>
<dbReference type="InterPro" id="IPR009010">
    <property type="entry name" value="Asp_de-COase-like_dom_sf"/>
</dbReference>
<evidence type="ECO:0000256" key="5">
    <source>
        <dbReference type="ARBA" id="ARBA00022719"/>
    </source>
</evidence>
<dbReference type="Pfam" id="PF22151">
    <property type="entry name" value="Fer4_NDSU1"/>
    <property type="match status" value="1"/>
</dbReference>
<evidence type="ECO:0000259" key="13">
    <source>
        <dbReference type="PROSITE" id="PS51085"/>
    </source>
</evidence>
<dbReference type="Gene3D" id="3.40.50.740">
    <property type="match status" value="1"/>
</dbReference>
<evidence type="ECO:0000256" key="9">
    <source>
        <dbReference type="ARBA" id="ARBA00023014"/>
    </source>
</evidence>
<comment type="cofactor">
    <cofactor evidence="1 12">
        <name>[4Fe-4S] cluster</name>
        <dbReference type="ChEBI" id="CHEBI:49883"/>
    </cofactor>
</comment>
<feature type="domain" description="2Fe-2S ferredoxin-type" evidence="13">
    <location>
        <begin position="12"/>
        <end position="96"/>
    </location>
</feature>
<feature type="domain" description="4Fe-4S Mo/W bis-MGD-type" evidence="14">
    <location>
        <begin position="236"/>
        <end position="292"/>
    </location>
</feature>
<dbReference type="PROSITE" id="PS51085">
    <property type="entry name" value="2FE2S_FER_2"/>
    <property type="match status" value="1"/>
</dbReference>
<dbReference type="CDD" id="cd00207">
    <property type="entry name" value="fer2"/>
    <property type="match status" value="1"/>
</dbReference>
<keyword evidence="7 12" id="KW-1278">Translocase</keyword>
<dbReference type="InterPro" id="IPR019574">
    <property type="entry name" value="NADH_UbQ_OxRdtase_Gsu_4Fe4S-bd"/>
</dbReference>
<dbReference type="PANTHER" id="PTHR43105:SF12">
    <property type="entry name" value="NADH-QUINONE OXIDOREDUCTASE SUBUNIT G"/>
    <property type="match status" value="1"/>
</dbReference>
<comment type="cofactor">
    <cofactor evidence="12">
        <name>[2Fe-2S] cluster</name>
        <dbReference type="ChEBI" id="CHEBI:190135"/>
    </cofactor>
    <text evidence="12">Binds 1 [2Fe-2S] cluster per subunit.</text>
</comment>
<accession>A0ABW0BHJ9</accession>
<protein>
    <recommendedName>
        <fullName evidence="12">NADH-quinone oxidoreductase</fullName>
        <ecNumber evidence="12">7.1.1.-</ecNumber>
    </recommendedName>
</protein>
<dbReference type="SUPFAM" id="SSF54862">
    <property type="entry name" value="4Fe-4S ferredoxins"/>
    <property type="match status" value="1"/>
</dbReference>
<dbReference type="SUPFAM" id="SSF53706">
    <property type="entry name" value="Formate dehydrogenase/DMSO reductase, domains 1-3"/>
    <property type="match status" value="1"/>
</dbReference>
<keyword evidence="9 12" id="KW-0411">Iron-sulfur</keyword>
<dbReference type="InterPro" id="IPR010228">
    <property type="entry name" value="NADH_UbQ_OxRdtase_Gsu"/>
</dbReference>
<keyword evidence="10 12" id="KW-0520">NAD</keyword>
<evidence type="ECO:0000256" key="11">
    <source>
        <dbReference type="ARBA" id="ARBA00047712"/>
    </source>
</evidence>
<feature type="domain" description="4Fe-4S His(Cys)3-ligated-type" evidence="15">
    <location>
        <begin position="98"/>
        <end position="137"/>
    </location>
</feature>
<dbReference type="PROSITE" id="PS00641">
    <property type="entry name" value="COMPLEX1_75K_1"/>
    <property type="match status" value="1"/>
</dbReference>
<evidence type="ECO:0000313" key="16">
    <source>
        <dbReference type="EMBL" id="MFC5176740.1"/>
    </source>
</evidence>
<evidence type="ECO:0000256" key="4">
    <source>
        <dbReference type="ARBA" id="ARBA00022714"/>
    </source>
</evidence>
<dbReference type="EMBL" id="JBHSKD010000008">
    <property type="protein sequence ID" value="MFC5176740.1"/>
    <property type="molecule type" value="Genomic_DNA"/>
</dbReference>
<dbReference type="PROSITE" id="PS00643">
    <property type="entry name" value="COMPLEX1_75K_3"/>
    <property type="match status" value="1"/>
</dbReference>
<dbReference type="SMART" id="SM00929">
    <property type="entry name" value="NADH-G_4Fe-4S_3"/>
    <property type="match status" value="1"/>
</dbReference>
<dbReference type="Gene3D" id="3.10.20.740">
    <property type="match status" value="1"/>
</dbReference>
<keyword evidence="4 12" id="KW-0001">2Fe-2S</keyword>
<dbReference type="Gene3D" id="3.40.228.10">
    <property type="entry name" value="Dimethylsulfoxide Reductase, domain 2"/>
    <property type="match status" value="1"/>
</dbReference>
<dbReference type="InterPro" id="IPR006656">
    <property type="entry name" value="Mopterin_OxRdtase"/>
</dbReference>
<dbReference type="InterPro" id="IPR001041">
    <property type="entry name" value="2Fe-2S_ferredoxin-type"/>
</dbReference>
<sequence>MTTTPEKAAATDLVTLTVDGVQVSVPKDTLVIRAAEQVGVQIPRFCDHPLLQPVGACRQCLVDIPDAGNGRGFPKPQASCTLPVAEGMVVETQATSKVADKAQQGIMEFLLINHPLDCPVCDKGGECPLQNQAMSNGRGESRFEGVKRTFPKPINISAQVLLDRERCVLCARCTRFSEQIAGDPFIELLERGALQQVGIYEHEPFESYFSGNTIQICPVGALTSAAYRFRSRPFDLVSTPSVAEHDACGSAIRVDHRRGKVMRRLAGNDPEVNEEWITDKDRFAFTYATAPDRLRYPQVRDEDGSLRPASWVEAFAVAARGLRAAGDAAVLTGGRLTAEDAYGYSKFARTVLGTNDVDFRARPLSAEETAFLAAEVVLRGPGGGGVTYADLEAAPVVVLAGLEPEDEAGAIFLRLRKASRRGTRVVSIAPFASRGLQKMSGHLVPTRPGDEAAALDALVEQGEHGVDKHAVILVGERLATSPGALTAAARLAARTGARLAWVPRRAGDRGAIETGCLPNLLPGGRPVADAAARVDVATAWGVDSLPEAVGRDADAVVAALVAGELGGLVVAGVDPDDTADPAAFRAALDAASFVVSLELRETDVTRAADVVFPVAPVTDKAGTFVNWEGRPRPFPEIFGNAASLPDLRVLAGIAGEMGTTLGFRTVAEARAEMEQLGGWDGERASLEAAPVAAPVPGDGVVLATWKQMLDNGTMQHGDDALRATARMTVARMSPAMADALGPAVTITGDRGEHTLPVEVDDVVDGVVWVPANSAGRGVLADLASPGSRVGLKGANL</sequence>
<dbReference type="PROSITE" id="PS51839">
    <property type="entry name" value="4FE4S_HC3"/>
    <property type="match status" value="1"/>
</dbReference>
<reference evidence="17" key="1">
    <citation type="journal article" date="2019" name="Int. J. Syst. Evol. Microbiol.">
        <title>The Global Catalogue of Microorganisms (GCM) 10K type strain sequencing project: providing services to taxonomists for standard genome sequencing and annotation.</title>
        <authorList>
            <consortium name="The Broad Institute Genomics Platform"/>
            <consortium name="The Broad Institute Genome Sequencing Center for Infectious Disease"/>
            <person name="Wu L."/>
            <person name="Ma J."/>
        </authorList>
    </citation>
    <scope>NUCLEOTIDE SEQUENCE [LARGE SCALE GENOMIC DNA]</scope>
    <source>
        <strain evidence="17">DFY41</strain>
    </source>
</reference>
<dbReference type="Pfam" id="PF13510">
    <property type="entry name" value="Fer2_4"/>
    <property type="match status" value="1"/>
</dbReference>
<comment type="caution">
    <text evidence="16">The sequence shown here is derived from an EMBL/GenBank/DDBJ whole genome shotgun (WGS) entry which is preliminary data.</text>
</comment>
<evidence type="ECO:0000259" key="14">
    <source>
        <dbReference type="PROSITE" id="PS51669"/>
    </source>
</evidence>
<gene>
    <name evidence="16" type="ORF">ACFPGP_08645</name>
</gene>
<comment type="catalytic activity">
    <reaction evidence="11 12">
        <text>a quinone + NADH + 5 H(+)(in) = a quinol + NAD(+) + 4 H(+)(out)</text>
        <dbReference type="Rhea" id="RHEA:57888"/>
        <dbReference type="ChEBI" id="CHEBI:15378"/>
        <dbReference type="ChEBI" id="CHEBI:24646"/>
        <dbReference type="ChEBI" id="CHEBI:57540"/>
        <dbReference type="ChEBI" id="CHEBI:57945"/>
        <dbReference type="ChEBI" id="CHEBI:132124"/>
    </reaction>
</comment>
<dbReference type="InterPro" id="IPR000283">
    <property type="entry name" value="NADH_UbQ_OxRdtase_75kDa_su_CS"/>
</dbReference>
<dbReference type="Gene3D" id="3.30.200.210">
    <property type="match status" value="1"/>
</dbReference>
<keyword evidence="17" id="KW-1185">Reference proteome</keyword>